<feature type="region of interest" description="Disordered" evidence="1">
    <location>
        <begin position="131"/>
        <end position="167"/>
    </location>
</feature>
<dbReference type="InterPro" id="IPR038973">
    <property type="entry name" value="MutL/Mlh/Pms-like"/>
</dbReference>
<feature type="compositionally biased region" description="Acidic residues" evidence="1">
    <location>
        <begin position="61"/>
        <end position="76"/>
    </location>
</feature>
<feature type="domain" description="DNA mismatch repair protein Mlh1 C-terminal" evidence="2">
    <location>
        <begin position="269"/>
        <end position="415"/>
    </location>
</feature>
<dbReference type="AlphaFoldDB" id="A0A9P6SU39"/>
<feature type="compositionally biased region" description="Acidic residues" evidence="1">
    <location>
        <begin position="27"/>
        <end position="43"/>
    </location>
</feature>
<feature type="compositionally biased region" description="Acidic residues" evidence="1">
    <location>
        <begin position="332"/>
        <end position="341"/>
    </location>
</feature>
<feature type="region of interest" description="Disordered" evidence="1">
    <location>
        <begin position="329"/>
        <end position="362"/>
    </location>
</feature>
<dbReference type="GO" id="GO:0140664">
    <property type="term" value="F:ATP-dependent DNA damage sensor activity"/>
    <property type="evidence" value="ECO:0007669"/>
    <property type="project" value="InterPro"/>
</dbReference>
<dbReference type="GO" id="GO:0032389">
    <property type="term" value="C:MutLalpha complex"/>
    <property type="evidence" value="ECO:0007669"/>
    <property type="project" value="TreeGrafter"/>
</dbReference>
<comment type="caution">
    <text evidence="3">The sequence shown here is derived from an EMBL/GenBank/DDBJ whole genome shotgun (WGS) entry which is preliminary data.</text>
</comment>
<sequence length="415" mass="45917">QYSISSSSSHKRIRVGVESIKATTKGDDDDDDDDDDDQEMEDVNDNHQRVVQKLGKRTAFDESDDDDNNNNDEEENPTFGSLLSKIDQFKTSSLGKGGKKSGSGRIVSSVNDAASSAVAAASSAVAAAEATSATAPPPSSSLQDGGGGGGGSSSSTGGTRTTKKQQRVEVKLSSVLQLREEIRKQGHPILTPIFANHTFVGTVDNKRALIQNELALYLVHYEAISEELFYQICLRDFSNFGHIRLLTPAPIKELILMALEDEQELMEQKDGLLSAIPMMIKGYIPNLEKLPDFLWRMGSEVDWTAEKACFQTLSRELAIFYSTQPERIQDSLTEEEEEDEKEENHVDDNNENRGGGHTHKSPQEIQDSQFQHMVKALIFPAFKKQFIPPKALIENSGMVVQIAQVKDLYKVFERC</sequence>
<protein>
    <submittedName>
        <fullName evidence="3">DNA mismatch repair protein</fullName>
    </submittedName>
</protein>
<dbReference type="EMBL" id="JAAAHW010000343">
    <property type="protein sequence ID" value="KAG0003525.1"/>
    <property type="molecule type" value="Genomic_DNA"/>
</dbReference>
<dbReference type="Proteomes" id="UP000749646">
    <property type="component" value="Unassembled WGS sequence"/>
</dbReference>
<reference evidence="3" key="1">
    <citation type="journal article" date="2020" name="Fungal Divers.">
        <title>Resolving the Mortierellaceae phylogeny through synthesis of multi-gene phylogenetics and phylogenomics.</title>
        <authorList>
            <person name="Vandepol N."/>
            <person name="Liber J."/>
            <person name="Desiro A."/>
            <person name="Na H."/>
            <person name="Kennedy M."/>
            <person name="Barry K."/>
            <person name="Grigoriev I.V."/>
            <person name="Miller A.N."/>
            <person name="O'Donnell K."/>
            <person name="Stajich J.E."/>
            <person name="Bonito G."/>
        </authorList>
    </citation>
    <scope>NUCLEOTIDE SEQUENCE</scope>
    <source>
        <strain evidence="3">MES-2147</strain>
    </source>
</reference>
<feature type="region of interest" description="Disordered" evidence="1">
    <location>
        <begin position="1"/>
        <end position="85"/>
    </location>
</feature>
<dbReference type="GO" id="GO:0006298">
    <property type="term" value="P:mismatch repair"/>
    <property type="evidence" value="ECO:0007669"/>
    <property type="project" value="InterPro"/>
</dbReference>
<dbReference type="GO" id="GO:0016887">
    <property type="term" value="F:ATP hydrolysis activity"/>
    <property type="evidence" value="ECO:0007669"/>
    <property type="project" value="InterPro"/>
</dbReference>
<dbReference type="PANTHER" id="PTHR10073:SF12">
    <property type="entry name" value="DNA MISMATCH REPAIR PROTEIN MLH1"/>
    <property type="match status" value="1"/>
</dbReference>
<evidence type="ECO:0000256" key="1">
    <source>
        <dbReference type="SAM" id="MobiDB-lite"/>
    </source>
</evidence>
<name>A0A9P6SU39_9FUNG</name>
<feature type="domain" description="DNA mismatch repair protein Mlh1 C-terminal" evidence="2">
    <location>
        <begin position="171"/>
        <end position="266"/>
    </location>
</feature>
<accession>A0A9P6SU39</accession>
<dbReference type="InterPro" id="IPR032189">
    <property type="entry name" value="Mlh1_C"/>
</dbReference>
<dbReference type="PANTHER" id="PTHR10073">
    <property type="entry name" value="DNA MISMATCH REPAIR PROTEIN MLH, PMS, MUTL"/>
    <property type="match status" value="1"/>
</dbReference>
<evidence type="ECO:0000313" key="3">
    <source>
        <dbReference type="EMBL" id="KAG0003525.1"/>
    </source>
</evidence>
<keyword evidence="4" id="KW-1185">Reference proteome</keyword>
<dbReference type="OrthoDB" id="10263226at2759"/>
<dbReference type="Pfam" id="PF16413">
    <property type="entry name" value="Mlh1_C"/>
    <property type="match status" value="2"/>
</dbReference>
<feature type="compositionally biased region" description="Basic and acidic residues" evidence="1">
    <location>
        <begin position="342"/>
        <end position="351"/>
    </location>
</feature>
<gene>
    <name evidence="3" type="primary">MLH1_1</name>
    <name evidence="3" type="ORF">BGZ65_001626</name>
</gene>
<evidence type="ECO:0000259" key="2">
    <source>
        <dbReference type="Pfam" id="PF16413"/>
    </source>
</evidence>
<proteinExistence type="predicted"/>
<feature type="non-terminal residue" evidence="3">
    <location>
        <position position="415"/>
    </location>
</feature>
<evidence type="ECO:0000313" key="4">
    <source>
        <dbReference type="Proteomes" id="UP000749646"/>
    </source>
</evidence>
<organism evidence="3 4">
    <name type="scientific">Modicella reniformis</name>
    <dbReference type="NCBI Taxonomy" id="1440133"/>
    <lineage>
        <taxon>Eukaryota</taxon>
        <taxon>Fungi</taxon>
        <taxon>Fungi incertae sedis</taxon>
        <taxon>Mucoromycota</taxon>
        <taxon>Mortierellomycotina</taxon>
        <taxon>Mortierellomycetes</taxon>
        <taxon>Mortierellales</taxon>
        <taxon>Mortierellaceae</taxon>
        <taxon>Modicella</taxon>
    </lineage>
</organism>